<name>A0A9N9J096_9GLOM</name>
<feature type="coiled-coil region" evidence="6">
    <location>
        <begin position="56"/>
        <end position="90"/>
    </location>
</feature>
<dbReference type="SUPFAM" id="SSF46565">
    <property type="entry name" value="Chaperone J-domain"/>
    <property type="match status" value="1"/>
</dbReference>
<dbReference type="PRINTS" id="PR00625">
    <property type="entry name" value="JDOMAIN"/>
</dbReference>
<keyword evidence="10" id="KW-1185">Reference proteome</keyword>
<dbReference type="Gene3D" id="1.10.287.110">
    <property type="entry name" value="DnaJ domain"/>
    <property type="match status" value="1"/>
</dbReference>
<evidence type="ECO:0000256" key="4">
    <source>
        <dbReference type="ARBA" id="ARBA00023186"/>
    </source>
</evidence>
<feature type="domain" description="J" evidence="8">
    <location>
        <begin position="1"/>
        <end position="53"/>
    </location>
</feature>
<evidence type="ECO:0000256" key="1">
    <source>
        <dbReference type="ARBA" id="ARBA00004123"/>
    </source>
</evidence>
<dbReference type="PROSITE" id="PS00636">
    <property type="entry name" value="DNAJ_1"/>
    <property type="match status" value="1"/>
</dbReference>
<dbReference type="Proteomes" id="UP000789342">
    <property type="component" value="Unassembled WGS sequence"/>
</dbReference>
<evidence type="ECO:0000256" key="3">
    <source>
        <dbReference type="ARBA" id="ARBA00022490"/>
    </source>
</evidence>
<dbReference type="InterPro" id="IPR036869">
    <property type="entry name" value="J_dom_sf"/>
</dbReference>
<accession>A0A9N9J096</accession>
<dbReference type="GO" id="GO:0000390">
    <property type="term" value="P:spliceosomal complex disassembly"/>
    <property type="evidence" value="ECO:0007669"/>
    <property type="project" value="TreeGrafter"/>
</dbReference>
<feature type="non-terminal residue" evidence="9">
    <location>
        <position position="162"/>
    </location>
</feature>
<dbReference type="CDD" id="cd06257">
    <property type="entry name" value="DnaJ"/>
    <property type="match status" value="1"/>
</dbReference>
<protein>
    <submittedName>
        <fullName evidence="9">963_t:CDS:1</fullName>
    </submittedName>
</protein>
<evidence type="ECO:0000256" key="5">
    <source>
        <dbReference type="ARBA" id="ARBA00023242"/>
    </source>
</evidence>
<dbReference type="SMART" id="SM00271">
    <property type="entry name" value="DnaJ"/>
    <property type="match status" value="1"/>
</dbReference>
<evidence type="ECO:0000259" key="8">
    <source>
        <dbReference type="PROSITE" id="PS50076"/>
    </source>
</evidence>
<dbReference type="GO" id="GO:0005737">
    <property type="term" value="C:cytoplasm"/>
    <property type="evidence" value="ECO:0007669"/>
    <property type="project" value="UniProtKB-SubCell"/>
</dbReference>
<keyword evidence="4" id="KW-0143">Chaperone</keyword>
<dbReference type="GO" id="GO:0005681">
    <property type="term" value="C:spliceosomal complex"/>
    <property type="evidence" value="ECO:0007669"/>
    <property type="project" value="TreeGrafter"/>
</dbReference>
<feature type="region of interest" description="Disordered" evidence="7">
    <location>
        <begin position="142"/>
        <end position="162"/>
    </location>
</feature>
<keyword evidence="3" id="KW-0963">Cytoplasm</keyword>
<dbReference type="PANTHER" id="PTHR44313:SF1">
    <property type="entry name" value="DNAJ HOMOLOG SUBFAMILY C MEMBER 17"/>
    <property type="match status" value="1"/>
</dbReference>
<dbReference type="OrthoDB" id="376357at2759"/>
<dbReference type="PROSITE" id="PS50076">
    <property type="entry name" value="DNAJ_2"/>
    <property type="match status" value="1"/>
</dbReference>
<dbReference type="InterPro" id="IPR052094">
    <property type="entry name" value="Pre-mRNA-splicing_ERAD"/>
</dbReference>
<evidence type="ECO:0000256" key="2">
    <source>
        <dbReference type="ARBA" id="ARBA00004496"/>
    </source>
</evidence>
<organism evidence="9 10">
    <name type="scientific">Acaulospora morrowiae</name>
    <dbReference type="NCBI Taxonomy" id="94023"/>
    <lineage>
        <taxon>Eukaryota</taxon>
        <taxon>Fungi</taxon>
        <taxon>Fungi incertae sedis</taxon>
        <taxon>Mucoromycota</taxon>
        <taxon>Glomeromycotina</taxon>
        <taxon>Glomeromycetes</taxon>
        <taxon>Diversisporales</taxon>
        <taxon>Acaulosporaceae</taxon>
        <taxon>Acaulospora</taxon>
    </lineage>
</organism>
<evidence type="ECO:0000313" key="10">
    <source>
        <dbReference type="Proteomes" id="UP000789342"/>
    </source>
</evidence>
<evidence type="ECO:0000313" key="9">
    <source>
        <dbReference type="EMBL" id="CAG8756370.1"/>
    </source>
</evidence>
<comment type="subcellular location">
    <subcellularLocation>
        <location evidence="2">Cytoplasm</location>
    </subcellularLocation>
    <subcellularLocation>
        <location evidence="1">Nucleus</location>
    </subcellularLocation>
</comment>
<dbReference type="AlphaFoldDB" id="A0A9N9J096"/>
<dbReference type="Pfam" id="PF00226">
    <property type="entry name" value="DnaJ"/>
    <property type="match status" value="1"/>
</dbReference>
<keyword evidence="5" id="KW-0539">Nucleus</keyword>
<evidence type="ECO:0000256" key="7">
    <source>
        <dbReference type="SAM" id="MobiDB-lite"/>
    </source>
</evidence>
<keyword evidence="6" id="KW-0175">Coiled coil</keyword>
<dbReference type="PANTHER" id="PTHR44313">
    <property type="entry name" value="DNAJ HOMOLOG SUBFAMILY C MEMBER 17"/>
    <property type="match status" value="1"/>
</dbReference>
<sequence length="162" mass="18760">ETIDKAYRRAAIKFHPDKNRANAEAATKKFHQLSKAYETLSDPIKKLNYDNTHKARLAVKKRYEALNAKRKAMKEELEEGEKIAKQARNSVFTEESRQAKIELSKSTIIPSSSSPSAPPIYKKPNFNASDFELRVLNKMKEREKLDKELHERELSGMRQEEL</sequence>
<dbReference type="InterPro" id="IPR018253">
    <property type="entry name" value="DnaJ_domain_CS"/>
</dbReference>
<comment type="caution">
    <text evidence="9">The sequence shown here is derived from an EMBL/GenBank/DDBJ whole genome shotgun (WGS) entry which is preliminary data.</text>
</comment>
<gene>
    <name evidence="9" type="ORF">AMORRO_LOCUS15625</name>
</gene>
<proteinExistence type="predicted"/>
<dbReference type="EMBL" id="CAJVPV010038247">
    <property type="protein sequence ID" value="CAG8756370.1"/>
    <property type="molecule type" value="Genomic_DNA"/>
</dbReference>
<dbReference type="InterPro" id="IPR001623">
    <property type="entry name" value="DnaJ_domain"/>
</dbReference>
<evidence type="ECO:0000256" key="6">
    <source>
        <dbReference type="SAM" id="Coils"/>
    </source>
</evidence>
<reference evidence="9" key="1">
    <citation type="submission" date="2021-06" db="EMBL/GenBank/DDBJ databases">
        <authorList>
            <person name="Kallberg Y."/>
            <person name="Tangrot J."/>
            <person name="Rosling A."/>
        </authorList>
    </citation>
    <scope>NUCLEOTIDE SEQUENCE</scope>
    <source>
        <strain evidence="9">CL551</strain>
    </source>
</reference>